<dbReference type="OrthoDB" id="411646at2759"/>
<keyword evidence="1" id="KW-0040">ANK repeat</keyword>
<evidence type="ECO:0000259" key="2">
    <source>
        <dbReference type="PROSITE" id="PS51205"/>
    </source>
</evidence>
<feature type="repeat" description="ANK" evidence="1">
    <location>
        <begin position="557"/>
        <end position="589"/>
    </location>
</feature>
<dbReference type="EMBL" id="QOIP01000005">
    <property type="protein sequence ID" value="RLU23057.1"/>
    <property type="molecule type" value="Genomic_DNA"/>
</dbReference>
<dbReference type="GO" id="GO:0043005">
    <property type="term" value="C:neuron projection"/>
    <property type="evidence" value="ECO:0007669"/>
    <property type="project" value="TreeGrafter"/>
</dbReference>
<dbReference type="InterPro" id="IPR036770">
    <property type="entry name" value="Ankyrin_rpt-contain_sf"/>
</dbReference>
<dbReference type="PRINTS" id="PR01415">
    <property type="entry name" value="ANKYRIN"/>
</dbReference>
<dbReference type="PROSITE" id="PS50088">
    <property type="entry name" value="ANK_REPEAT"/>
    <property type="match status" value="5"/>
</dbReference>
<reference evidence="4" key="3">
    <citation type="submission" date="2018-07" db="EMBL/GenBank/DDBJ databases">
        <authorList>
            <person name="Mckenzie S.K."/>
            <person name="Kronauer D.J.C."/>
        </authorList>
    </citation>
    <scope>NUCLEOTIDE SEQUENCE</scope>
    <source>
        <strain evidence="4">Clonal line C1</strain>
    </source>
</reference>
<accession>A0A026VZN9</accession>
<evidence type="ECO:0000313" key="4">
    <source>
        <dbReference type="EMBL" id="RLU23057.1"/>
    </source>
</evidence>
<dbReference type="PROSITE" id="PS50297">
    <property type="entry name" value="ANK_REP_REGION"/>
    <property type="match status" value="5"/>
</dbReference>
<dbReference type="Pfam" id="PF02204">
    <property type="entry name" value="VPS9"/>
    <property type="match status" value="1"/>
</dbReference>
<dbReference type="GO" id="GO:0030133">
    <property type="term" value="C:transport vesicle"/>
    <property type="evidence" value="ECO:0007669"/>
    <property type="project" value="TreeGrafter"/>
</dbReference>
<gene>
    <name evidence="4" type="ORF">DMN91_005335</name>
    <name evidence="3" type="ORF">X777_12445</name>
</gene>
<dbReference type="InterPro" id="IPR051248">
    <property type="entry name" value="UPF0507/Ank_repeat_27"/>
</dbReference>
<feature type="repeat" description="ANK" evidence="1">
    <location>
        <begin position="742"/>
        <end position="774"/>
    </location>
</feature>
<dbReference type="Gene3D" id="1.20.1050.80">
    <property type="entry name" value="VPS9 domain"/>
    <property type="match status" value="1"/>
</dbReference>
<proteinExistence type="predicted"/>
<dbReference type="SMART" id="SM00167">
    <property type="entry name" value="VPS9"/>
    <property type="match status" value="1"/>
</dbReference>
<feature type="repeat" description="ANK" evidence="1">
    <location>
        <begin position="518"/>
        <end position="550"/>
    </location>
</feature>
<dbReference type="GO" id="GO:0005770">
    <property type="term" value="C:late endosome"/>
    <property type="evidence" value="ECO:0007669"/>
    <property type="project" value="TreeGrafter"/>
</dbReference>
<dbReference type="AlphaFoldDB" id="A0A026VZN9"/>
<feature type="domain" description="VPS9" evidence="2">
    <location>
        <begin position="240"/>
        <end position="375"/>
    </location>
</feature>
<dbReference type="Proteomes" id="UP000279307">
    <property type="component" value="Chromosome 5"/>
</dbReference>
<dbReference type="InterPro" id="IPR003123">
    <property type="entry name" value="VPS9"/>
</dbReference>
<dbReference type="Gene3D" id="1.25.40.20">
    <property type="entry name" value="Ankyrin repeat-containing domain"/>
    <property type="match status" value="3"/>
</dbReference>
<dbReference type="SUPFAM" id="SSF48403">
    <property type="entry name" value="Ankyrin repeat"/>
    <property type="match status" value="2"/>
</dbReference>
<name>A0A026VZN9_OOCBI</name>
<evidence type="ECO:0000313" key="5">
    <source>
        <dbReference type="Proteomes" id="UP000053097"/>
    </source>
</evidence>
<dbReference type="PANTHER" id="PTHR24170:SF2">
    <property type="entry name" value="ANKYRIN REPEAT DOMAIN-CONTAINING PROTEIN 27"/>
    <property type="match status" value="1"/>
</dbReference>
<dbReference type="GO" id="GO:0045022">
    <property type="term" value="P:early endosome to late endosome transport"/>
    <property type="evidence" value="ECO:0007669"/>
    <property type="project" value="TreeGrafter"/>
</dbReference>
<dbReference type="SMART" id="SM00248">
    <property type="entry name" value="ANK"/>
    <property type="match status" value="7"/>
</dbReference>
<keyword evidence="5" id="KW-1185">Reference proteome</keyword>
<dbReference type="GO" id="GO:0000149">
    <property type="term" value="F:SNARE binding"/>
    <property type="evidence" value="ECO:0007669"/>
    <property type="project" value="TreeGrafter"/>
</dbReference>
<dbReference type="InterPro" id="IPR002110">
    <property type="entry name" value="Ankyrin_rpt"/>
</dbReference>
<dbReference type="Pfam" id="PF12796">
    <property type="entry name" value="Ank_2"/>
    <property type="match status" value="2"/>
</dbReference>
<protein>
    <submittedName>
        <fullName evidence="3">Ankyrin repeat domain-containing protein</fullName>
    </submittedName>
</protein>
<evidence type="ECO:0000256" key="1">
    <source>
        <dbReference type="PROSITE-ProRule" id="PRU00023"/>
    </source>
</evidence>
<reference evidence="3 5" key="1">
    <citation type="journal article" date="2014" name="Curr. Biol.">
        <title>The genome of the clonal raider ant Cerapachys biroi.</title>
        <authorList>
            <person name="Oxley P.R."/>
            <person name="Ji L."/>
            <person name="Fetter-Pruneda I."/>
            <person name="McKenzie S.K."/>
            <person name="Li C."/>
            <person name="Hu H."/>
            <person name="Zhang G."/>
            <person name="Kronauer D.J."/>
        </authorList>
    </citation>
    <scope>NUCLEOTIDE SEQUENCE [LARGE SCALE GENOMIC DNA]</scope>
</reference>
<dbReference type="GO" id="GO:0048812">
    <property type="term" value="P:neuron projection morphogenesis"/>
    <property type="evidence" value="ECO:0007669"/>
    <property type="project" value="TreeGrafter"/>
</dbReference>
<organism evidence="3 5">
    <name type="scientific">Ooceraea biroi</name>
    <name type="common">Clonal raider ant</name>
    <name type="synonym">Cerapachys biroi</name>
    <dbReference type="NCBI Taxonomy" id="2015173"/>
    <lineage>
        <taxon>Eukaryota</taxon>
        <taxon>Metazoa</taxon>
        <taxon>Ecdysozoa</taxon>
        <taxon>Arthropoda</taxon>
        <taxon>Hexapoda</taxon>
        <taxon>Insecta</taxon>
        <taxon>Pterygota</taxon>
        <taxon>Neoptera</taxon>
        <taxon>Endopterygota</taxon>
        <taxon>Hymenoptera</taxon>
        <taxon>Apocrita</taxon>
        <taxon>Aculeata</taxon>
        <taxon>Formicoidea</taxon>
        <taxon>Formicidae</taxon>
        <taxon>Dorylinae</taxon>
        <taxon>Ooceraea</taxon>
    </lineage>
</organism>
<dbReference type="PANTHER" id="PTHR24170">
    <property type="entry name" value="ANKYRIN REPEAT DOMAIN-CONTAINING PROTEIN 27"/>
    <property type="match status" value="1"/>
</dbReference>
<dbReference type="OMA" id="WIVCVPR"/>
<feature type="repeat" description="ANK" evidence="1">
    <location>
        <begin position="810"/>
        <end position="842"/>
    </location>
</feature>
<dbReference type="GO" id="GO:0097422">
    <property type="term" value="C:tubular endosome"/>
    <property type="evidence" value="ECO:0007669"/>
    <property type="project" value="TreeGrafter"/>
</dbReference>
<dbReference type="STRING" id="2015173.A0A026VZN9"/>
<dbReference type="GO" id="GO:0005886">
    <property type="term" value="C:plasma membrane"/>
    <property type="evidence" value="ECO:0007669"/>
    <property type="project" value="TreeGrafter"/>
</dbReference>
<dbReference type="GO" id="GO:0005769">
    <property type="term" value="C:early endosome"/>
    <property type="evidence" value="ECO:0007669"/>
    <property type="project" value="TreeGrafter"/>
</dbReference>
<dbReference type="Pfam" id="PF00023">
    <property type="entry name" value="Ank"/>
    <property type="match status" value="1"/>
</dbReference>
<dbReference type="InterPro" id="IPR037191">
    <property type="entry name" value="VPS9_dom_sf"/>
</dbReference>
<reference evidence="4" key="2">
    <citation type="journal article" date="2018" name="Genome Res.">
        <title>The genomic architecture and molecular evolution of ant odorant receptors.</title>
        <authorList>
            <person name="McKenzie S.K."/>
            <person name="Kronauer D.J.C."/>
        </authorList>
    </citation>
    <scope>NUCLEOTIDE SEQUENCE [LARGE SCALE GENOMIC DNA]</scope>
    <source>
        <strain evidence="4">Clonal line C1</strain>
    </source>
</reference>
<evidence type="ECO:0000313" key="3">
    <source>
        <dbReference type="EMBL" id="EZA49273.1"/>
    </source>
</evidence>
<dbReference type="EMBL" id="KK107526">
    <property type="protein sequence ID" value="EZA49273.1"/>
    <property type="molecule type" value="Genomic_DNA"/>
</dbReference>
<dbReference type="PROSITE" id="PS51205">
    <property type="entry name" value="VPS9"/>
    <property type="match status" value="1"/>
</dbReference>
<sequence>MNAEYDEDLSENQFLQELKNEYDTTFQRAIQEGWIVCVPRKGSFVDRKLREDEILAHILIPKQDLSIHRFDSLDGSEVLLVDKVLTVEHNDTERYSAQLLFKETFYSMDSHKYHVWCIECPLKPSLHISDSCVNIITNFQEAIHFLVELLDKQLRDDFKAKIKSFLQANKNLECKPVQVQSDLVHELYANCLRMLLENSALGKKASDSKHYYCNIRVSLETYILYALRNVLLKSLSACTAVNDACLNKIIRNLDGIQLSHLQIRSDLQSRIHGGRMELSRLDNFMTVLGKIECLRRAVKYVSCGKSSVSSDDLLPVLVFLVIKAGLSNWMAQLFFMKHFRLSAGSDHEADEAGFLITSLEAVIEYIRSGVIHNGDNLDKLNKLKNEAECSSISHLFACIKSGNLCEVEKILACDASSHVALCHPLCTCTSCEQNWTKHQDLNACLKDDTGDNTNLTALHVAVLYDQIMIVDFFLDRTDINAADSDGLTALHYACMKNHQNILLLLLHENADPRVADSRGNTPLHLAVDRGHESCVKAMLYFSEHMNVPIDPNTANDNGDTPLHLAAKWGYHAIVRILLECGAKCEPTNKKGQTPLAITYNKRIAGMLKCHAGTGDIDSNSIPLSHTLQQPCQLPLQQPPEWAATSLKNKDLLKFAERSKNYDNAVQQHVVDRLLAAITEGDICLACYYLGLEGYREHPSSDVRPCPCHHPLCDCEHCSTAAERKLERKRRRRAIAINACNSLGETALHVASATGRTRMVQLLLDAAANVNVTTKSEIRTPLHLACLNEHIDAAKLLLNCATCDVNAKDCNGDTPLHVAIETGNVKLVALLVRHGVNINARNLQNVNVLQQVLAKLSVVFSDNYASILKILKQNAAELTDD</sequence>
<feature type="repeat" description="ANK" evidence="1">
    <location>
        <begin position="485"/>
        <end position="517"/>
    </location>
</feature>
<dbReference type="SUPFAM" id="SSF109993">
    <property type="entry name" value="VPS9 domain"/>
    <property type="match status" value="1"/>
</dbReference>
<dbReference type="GO" id="GO:0005085">
    <property type="term" value="F:guanyl-nucleotide exchange factor activity"/>
    <property type="evidence" value="ECO:0007669"/>
    <property type="project" value="TreeGrafter"/>
</dbReference>
<dbReference type="Proteomes" id="UP000053097">
    <property type="component" value="Unassembled WGS sequence"/>
</dbReference>